<organism evidence="1 2">
    <name type="scientific">Methylovorus glucosotrophus (strain SIP3-4)</name>
    <dbReference type="NCBI Taxonomy" id="582744"/>
    <lineage>
        <taxon>Bacteria</taxon>
        <taxon>Pseudomonadati</taxon>
        <taxon>Pseudomonadota</taxon>
        <taxon>Betaproteobacteria</taxon>
        <taxon>Nitrosomonadales</taxon>
        <taxon>Methylophilaceae</taxon>
        <taxon>Methylovorus</taxon>
    </lineage>
</organism>
<dbReference type="STRING" id="582744.Msip34_2623"/>
<proteinExistence type="predicted"/>
<reference evidence="2" key="1">
    <citation type="submission" date="2009-07" db="EMBL/GenBank/DDBJ databases">
        <title>Complete sequence of chromosome of Methylovorus sp. SIP3-4.</title>
        <authorList>
            <person name="Lucas S."/>
            <person name="Copeland A."/>
            <person name="Lapidus A."/>
            <person name="Glavina del Rio T."/>
            <person name="Tice H."/>
            <person name="Bruce D."/>
            <person name="Goodwin L."/>
            <person name="Pitluck S."/>
            <person name="Clum A."/>
            <person name="Larimer F."/>
            <person name="Land M."/>
            <person name="Hauser L."/>
            <person name="Kyrpides N."/>
            <person name="Mikhailova N."/>
            <person name="Kayluzhnaya M."/>
            <person name="Chistoserdova L."/>
        </authorList>
    </citation>
    <scope>NUCLEOTIDE SEQUENCE [LARGE SCALE GENOMIC DNA]</scope>
    <source>
        <strain evidence="2">SIP3-4</strain>
    </source>
</reference>
<reference evidence="1 2" key="2">
    <citation type="journal article" date="2011" name="J. Bacteriol.">
        <title>Genomes of three methylotrophs from a single niche uncover genetic and metabolic divergence of Methylophilaceae.</title>
        <authorList>
            <person name="Lapidus A."/>
            <person name="Clum A."/>
            <person name="Labutti K."/>
            <person name="Kaluzhnaya M.G."/>
            <person name="Lim S."/>
            <person name="Beck D.A."/>
            <person name="Glavina Del Rio T."/>
            <person name="Nolan M."/>
            <person name="Mavromatis K."/>
            <person name="Huntemann M."/>
            <person name="Lucas S."/>
            <person name="Lidstrom M.E."/>
            <person name="Ivanova N."/>
            <person name="Chistoserdova L."/>
        </authorList>
    </citation>
    <scope>NUCLEOTIDE SEQUENCE [LARGE SCALE GENOMIC DNA]</scope>
    <source>
        <strain evidence="1 2">SIP3-4</strain>
    </source>
</reference>
<evidence type="ECO:0000313" key="2">
    <source>
        <dbReference type="Proteomes" id="UP000002743"/>
    </source>
</evidence>
<dbReference type="KEGG" id="mei:Msip34_2623"/>
<dbReference type="EMBL" id="CP001674">
    <property type="protein sequence ID" value="ACT51860.1"/>
    <property type="molecule type" value="Genomic_DNA"/>
</dbReference>
<dbReference type="HOGENOM" id="CLU_124904_1_2_4"/>
<keyword evidence="2" id="KW-1185">Reference proteome</keyword>
<dbReference type="AlphaFoldDB" id="C6XB90"/>
<gene>
    <name evidence="1" type="ordered locus">Msip34_2623</name>
</gene>
<evidence type="ECO:0000313" key="1">
    <source>
        <dbReference type="EMBL" id="ACT51860.1"/>
    </source>
</evidence>
<name>C6XB90_METGS</name>
<accession>C6XB90</accession>
<dbReference type="OrthoDB" id="5368589at2"/>
<dbReference type="SUPFAM" id="SSF53850">
    <property type="entry name" value="Periplasmic binding protein-like II"/>
    <property type="match status" value="1"/>
</dbReference>
<dbReference type="Proteomes" id="UP000002743">
    <property type="component" value="Chromosome"/>
</dbReference>
<dbReference type="eggNOG" id="COG0226">
    <property type="taxonomic scope" value="Bacteria"/>
</dbReference>
<sequence precursor="true">MLSRPGMLRYRDLLTVWVSRPCMAVLALVFAGMLSMGQPLAGPADTLAVVVPKTQSGKIGSLVDLSLIYWRKKLYWSEGVRMQPVNLPTDSPQRRQFSQRVLGSLPETQAEYWNEVYYHGTTPPHVVSSQEAVLRYVADTPGGIGYVDACKVDSRVKAVAWLLGDGSFTTSPPALSCPP</sequence>
<dbReference type="Gene3D" id="3.40.190.10">
    <property type="entry name" value="Periplasmic binding protein-like II"/>
    <property type="match status" value="1"/>
</dbReference>
<protein>
    <submittedName>
        <fullName evidence="1">Uncharacterized protein</fullName>
    </submittedName>
</protein>
<dbReference type="RefSeq" id="WP_015831091.1">
    <property type="nucleotide sequence ID" value="NC_012969.1"/>
</dbReference>